<dbReference type="GO" id="GO:0003964">
    <property type="term" value="F:RNA-directed DNA polymerase activity"/>
    <property type="evidence" value="ECO:0007669"/>
    <property type="project" value="UniProtKB-KW"/>
</dbReference>
<keyword evidence="6" id="KW-0695">RNA-directed DNA polymerase</keyword>
<proteinExistence type="predicted"/>
<dbReference type="OrthoDB" id="8057740at2759"/>
<organism evidence="8 9">
    <name type="scientific">Cetraspora pellucida</name>
    <dbReference type="NCBI Taxonomy" id="1433469"/>
    <lineage>
        <taxon>Eukaryota</taxon>
        <taxon>Fungi</taxon>
        <taxon>Fungi incertae sedis</taxon>
        <taxon>Mucoromycota</taxon>
        <taxon>Glomeromycotina</taxon>
        <taxon>Glomeromycetes</taxon>
        <taxon>Diversisporales</taxon>
        <taxon>Gigasporaceae</taxon>
        <taxon>Cetraspora</taxon>
    </lineage>
</organism>
<dbReference type="Proteomes" id="UP000789759">
    <property type="component" value="Unassembled WGS sequence"/>
</dbReference>
<dbReference type="EMBL" id="CAJVQA010000414">
    <property type="protein sequence ID" value="CAG8473597.1"/>
    <property type="molecule type" value="Genomic_DNA"/>
</dbReference>
<name>A0A9N8W685_9GLOM</name>
<reference evidence="8" key="1">
    <citation type="submission" date="2021-06" db="EMBL/GenBank/DDBJ databases">
        <authorList>
            <person name="Kallberg Y."/>
            <person name="Tangrot J."/>
            <person name="Rosling A."/>
        </authorList>
    </citation>
    <scope>NUCLEOTIDE SEQUENCE</scope>
    <source>
        <strain evidence="8">FL966</strain>
    </source>
</reference>
<keyword evidence="3" id="KW-0540">Nuclease</keyword>
<dbReference type="AlphaFoldDB" id="A0A9N8W685"/>
<evidence type="ECO:0000256" key="3">
    <source>
        <dbReference type="ARBA" id="ARBA00022722"/>
    </source>
</evidence>
<sequence>MKLKRPDWMGAKKQNNCNRNLRPIVFELKKLNKHEINYMITEKKCLAIIFSYNINK</sequence>
<keyword evidence="5" id="KW-0378">Hydrolase</keyword>
<dbReference type="GO" id="GO:0004519">
    <property type="term" value="F:endonuclease activity"/>
    <property type="evidence" value="ECO:0007669"/>
    <property type="project" value="UniProtKB-KW"/>
</dbReference>
<keyword evidence="9" id="KW-1185">Reference proteome</keyword>
<evidence type="ECO:0000256" key="4">
    <source>
        <dbReference type="ARBA" id="ARBA00022759"/>
    </source>
</evidence>
<evidence type="ECO:0000259" key="7">
    <source>
        <dbReference type="Pfam" id="PF17917"/>
    </source>
</evidence>
<evidence type="ECO:0000313" key="9">
    <source>
        <dbReference type="Proteomes" id="UP000789759"/>
    </source>
</evidence>
<keyword evidence="1" id="KW-0808">Transferase</keyword>
<evidence type="ECO:0000256" key="5">
    <source>
        <dbReference type="ARBA" id="ARBA00022801"/>
    </source>
</evidence>
<evidence type="ECO:0000313" key="8">
    <source>
        <dbReference type="EMBL" id="CAG8473597.1"/>
    </source>
</evidence>
<keyword evidence="4" id="KW-0255">Endonuclease</keyword>
<accession>A0A9N8W685</accession>
<evidence type="ECO:0000256" key="6">
    <source>
        <dbReference type="ARBA" id="ARBA00022918"/>
    </source>
</evidence>
<evidence type="ECO:0000256" key="1">
    <source>
        <dbReference type="ARBA" id="ARBA00022679"/>
    </source>
</evidence>
<protein>
    <submittedName>
        <fullName evidence="8">12156_t:CDS:1</fullName>
    </submittedName>
</protein>
<comment type="caution">
    <text evidence="8">The sequence shown here is derived from an EMBL/GenBank/DDBJ whole genome shotgun (WGS) entry which is preliminary data.</text>
</comment>
<gene>
    <name evidence="8" type="ORF">CPELLU_LOCUS1191</name>
</gene>
<dbReference type="Pfam" id="PF17917">
    <property type="entry name" value="RT_RNaseH"/>
    <property type="match status" value="1"/>
</dbReference>
<keyword evidence="2" id="KW-0548">Nucleotidyltransferase</keyword>
<dbReference type="GO" id="GO:0016787">
    <property type="term" value="F:hydrolase activity"/>
    <property type="evidence" value="ECO:0007669"/>
    <property type="project" value="UniProtKB-KW"/>
</dbReference>
<evidence type="ECO:0000256" key="2">
    <source>
        <dbReference type="ARBA" id="ARBA00022695"/>
    </source>
</evidence>
<dbReference type="InterPro" id="IPR041373">
    <property type="entry name" value="RT_RNaseH"/>
</dbReference>
<feature type="domain" description="Reverse transcriptase RNase H-like" evidence="7">
    <location>
        <begin position="13"/>
        <end position="51"/>
    </location>
</feature>